<dbReference type="SUPFAM" id="SSF55729">
    <property type="entry name" value="Acyl-CoA N-acyltransferases (Nat)"/>
    <property type="match status" value="1"/>
</dbReference>
<evidence type="ECO:0000313" key="3">
    <source>
        <dbReference type="Proteomes" id="UP000621492"/>
    </source>
</evidence>
<dbReference type="Proteomes" id="UP000621492">
    <property type="component" value="Unassembled WGS sequence"/>
</dbReference>
<evidence type="ECO:0000259" key="1">
    <source>
        <dbReference type="PROSITE" id="PS51186"/>
    </source>
</evidence>
<accession>A0A9W5X4X7</accession>
<dbReference type="InterPro" id="IPR016181">
    <property type="entry name" value="Acyl_CoA_acyltransferase"/>
</dbReference>
<reference evidence="2" key="2">
    <citation type="submission" date="2020-09" db="EMBL/GenBank/DDBJ databases">
        <authorList>
            <person name="Sun Q."/>
            <person name="Zhou Y."/>
        </authorList>
    </citation>
    <scope>NUCLEOTIDE SEQUENCE</scope>
    <source>
        <strain evidence="2">CGMCC 1.15454</strain>
    </source>
</reference>
<protein>
    <recommendedName>
        <fullName evidence="1">N-acetyltransferase domain-containing protein</fullName>
    </recommendedName>
</protein>
<dbReference type="GO" id="GO:0016747">
    <property type="term" value="F:acyltransferase activity, transferring groups other than amino-acyl groups"/>
    <property type="evidence" value="ECO:0007669"/>
    <property type="project" value="InterPro"/>
</dbReference>
<reference evidence="2" key="1">
    <citation type="journal article" date="2014" name="Int. J. Syst. Evol. Microbiol.">
        <title>Complete genome sequence of Corynebacterium casei LMG S-19264T (=DSM 44701T), isolated from a smear-ripened cheese.</title>
        <authorList>
            <consortium name="US DOE Joint Genome Institute (JGI-PGF)"/>
            <person name="Walter F."/>
            <person name="Albersmeier A."/>
            <person name="Kalinowski J."/>
            <person name="Ruckert C."/>
        </authorList>
    </citation>
    <scope>NUCLEOTIDE SEQUENCE</scope>
    <source>
        <strain evidence="2">CGMCC 1.15454</strain>
    </source>
</reference>
<proteinExistence type="predicted"/>
<dbReference type="PROSITE" id="PS51186">
    <property type="entry name" value="GNAT"/>
    <property type="match status" value="1"/>
</dbReference>
<dbReference type="InterPro" id="IPR000182">
    <property type="entry name" value="GNAT_dom"/>
</dbReference>
<dbReference type="AlphaFoldDB" id="A0A9W5X4X7"/>
<organism evidence="2 3">
    <name type="scientific">Lentibacillus populi</name>
    <dbReference type="NCBI Taxonomy" id="1827502"/>
    <lineage>
        <taxon>Bacteria</taxon>
        <taxon>Bacillati</taxon>
        <taxon>Bacillota</taxon>
        <taxon>Bacilli</taxon>
        <taxon>Bacillales</taxon>
        <taxon>Bacillaceae</taxon>
        <taxon>Lentibacillus</taxon>
    </lineage>
</organism>
<dbReference type="Gene3D" id="3.40.630.30">
    <property type="match status" value="1"/>
</dbReference>
<keyword evidence="3" id="KW-1185">Reference proteome</keyword>
<sequence>MEYLRPTPWDERNFRIPTYEVTSVSEEALKETDQYEGHYTIKVNPMENPEQILKHDFYYMDTLIEPVCEKENLVAFDREGTSISKDYAKEEVLAIAEEAFMHGRFHRDFHIPSSLADLRYMNWVRDLQMKDQIFALYYQDQLAGFYGYEGEKVLLLGMKEEFRSKGLAKAFTSKGCQAQFNDGHDRLRTSISAANVASLNLFIMLGFKLKNTIDVYHKLNGPSPAEV</sequence>
<dbReference type="RefSeq" id="WP_102414832.1">
    <property type="nucleotide sequence ID" value="NZ_BMJD01000007.1"/>
</dbReference>
<feature type="domain" description="N-acetyltransferase" evidence="1">
    <location>
        <begin position="90"/>
        <end position="222"/>
    </location>
</feature>
<gene>
    <name evidence="2" type="ORF">GCM10011409_14090</name>
</gene>
<dbReference type="EMBL" id="BMJD01000007">
    <property type="protein sequence ID" value="GGB37783.1"/>
    <property type="molecule type" value="Genomic_DNA"/>
</dbReference>
<comment type="caution">
    <text evidence="2">The sequence shown here is derived from an EMBL/GenBank/DDBJ whole genome shotgun (WGS) entry which is preliminary data.</text>
</comment>
<evidence type="ECO:0000313" key="2">
    <source>
        <dbReference type="EMBL" id="GGB37783.1"/>
    </source>
</evidence>
<name>A0A9W5X4X7_9BACI</name>